<proteinExistence type="inferred from homology"/>
<evidence type="ECO:0000256" key="7">
    <source>
        <dbReference type="SAM" id="Phobius"/>
    </source>
</evidence>
<keyword evidence="5 6" id="KW-0804">Transcription</keyword>
<keyword evidence="7" id="KW-0472">Membrane</keyword>
<dbReference type="CDD" id="cd06171">
    <property type="entry name" value="Sigma70_r4"/>
    <property type="match status" value="1"/>
</dbReference>
<comment type="caution">
    <text evidence="10">The sequence shown here is derived from an EMBL/GenBank/DDBJ whole genome shotgun (WGS) entry which is preliminary data.</text>
</comment>
<dbReference type="NCBIfam" id="TIGR02937">
    <property type="entry name" value="sigma70-ECF"/>
    <property type="match status" value="1"/>
</dbReference>
<evidence type="ECO:0000313" key="10">
    <source>
        <dbReference type="EMBL" id="MDH5832976.1"/>
    </source>
</evidence>
<dbReference type="InterPro" id="IPR039425">
    <property type="entry name" value="RNA_pol_sigma-70-like"/>
</dbReference>
<dbReference type="SUPFAM" id="SSF88946">
    <property type="entry name" value="Sigma2 domain of RNA polymerase sigma factors"/>
    <property type="match status" value="1"/>
</dbReference>
<keyword evidence="2 6" id="KW-0805">Transcription regulation</keyword>
<evidence type="ECO:0000256" key="4">
    <source>
        <dbReference type="ARBA" id="ARBA00023125"/>
    </source>
</evidence>
<evidence type="ECO:0000259" key="9">
    <source>
        <dbReference type="Pfam" id="PF08281"/>
    </source>
</evidence>
<dbReference type="Proteomes" id="UP001156873">
    <property type="component" value="Unassembled WGS sequence"/>
</dbReference>
<dbReference type="Gene3D" id="1.10.10.10">
    <property type="entry name" value="Winged helix-like DNA-binding domain superfamily/Winged helix DNA-binding domain"/>
    <property type="match status" value="1"/>
</dbReference>
<keyword evidence="11" id="KW-1185">Reference proteome</keyword>
<dbReference type="PROSITE" id="PS01063">
    <property type="entry name" value="SIGMA70_ECF"/>
    <property type="match status" value="1"/>
</dbReference>
<keyword evidence="7" id="KW-0812">Transmembrane</keyword>
<dbReference type="Pfam" id="PF08281">
    <property type="entry name" value="Sigma70_r4_2"/>
    <property type="match status" value="1"/>
</dbReference>
<feature type="transmembrane region" description="Helical" evidence="7">
    <location>
        <begin position="354"/>
        <end position="377"/>
    </location>
</feature>
<evidence type="ECO:0000256" key="2">
    <source>
        <dbReference type="ARBA" id="ARBA00023015"/>
    </source>
</evidence>
<protein>
    <recommendedName>
        <fullName evidence="6">RNA polymerase sigma factor</fullName>
    </recommendedName>
</protein>
<organism evidence="10 11">
    <name type="scientific">Luteimonas kalidii</name>
    <dbReference type="NCBI Taxonomy" id="3042025"/>
    <lineage>
        <taxon>Bacteria</taxon>
        <taxon>Pseudomonadati</taxon>
        <taxon>Pseudomonadota</taxon>
        <taxon>Gammaproteobacteria</taxon>
        <taxon>Lysobacterales</taxon>
        <taxon>Lysobacteraceae</taxon>
        <taxon>Luteimonas</taxon>
    </lineage>
</organism>
<gene>
    <name evidence="10" type="ORF">QFW81_03405</name>
</gene>
<feature type="transmembrane region" description="Helical" evidence="7">
    <location>
        <begin position="235"/>
        <end position="261"/>
    </location>
</feature>
<keyword evidence="3 6" id="KW-0731">Sigma factor</keyword>
<name>A0ABT6JQK8_9GAMM</name>
<evidence type="ECO:0000259" key="8">
    <source>
        <dbReference type="Pfam" id="PF04542"/>
    </source>
</evidence>
<evidence type="ECO:0000256" key="1">
    <source>
        <dbReference type="ARBA" id="ARBA00010641"/>
    </source>
</evidence>
<keyword evidence="7" id="KW-1133">Transmembrane helix</keyword>
<feature type="transmembrane region" description="Helical" evidence="7">
    <location>
        <begin position="305"/>
        <end position="324"/>
    </location>
</feature>
<dbReference type="InterPro" id="IPR014284">
    <property type="entry name" value="RNA_pol_sigma-70_dom"/>
</dbReference>
<evidence type="ECO:0000256" key="5">
    <source>
        <dbReference type="ARBA" id="ARBA00023163"/>
    </source>
</evidence>
<dbReference type="Pfam" id="PF04542">
    <property type="entry name" value="Sigma70_r2"/>
    <property type="match status" value="1"/>
</dbReference>
<feature type="transmembrane region" description="Helical" evidence="7">
    <location>
        <begin position="281"/>
        <end position="299"/>
    </location>
</feature>
<dbReference type="Gene3D" id="1.10.1740.10">
    <property type="match status" value="1"/>
</dbReference>
<dbReference type="InterPro" id="IPR036388">
    <property type="entry name" value="WH-like_DNA-bd_sf"/>
</dbReference>
<accession>A0ABT6JQK8</accession>
<reference evidence="10 11" key="1">
    <citation type="submission" date="2023-04" db="EMBL/GenBank/DDBJ databases">
        <title>Luteimonas sp. M1R5S59.</title>
        <authorList>
            <person name="Sun J.-Q."/>
        </authorList>
    </citation>
    <scope>NUCLEOTIDE SEQUENCE [LARGE SCALE GENOMIC DNA]</scope>
    <source>
        <strain evidence="10 11">M1R5S59</strain>
    </source>
</reference>
<evidence type="ECO:0000256" key="3">
    <source>
        <dbReference type="ARBA" id="ARBA00023082"/>
    </source>
</evidence>
<sequence>MSNDAIDLLIKRELPAAVRGDRDAYGRIVVASQNVVTAVALAITRDVPTSEDIAQEAFLSAWHHLPRLKNASSFLPWLRQITRNLAHDHLRGRRNRMLDGEAAELAIQHAADPDGCPLEQALDAERDAVAADLISELPAESREALLLYYREGQSSKQVAMLLGLSDAAVRKRLSRARQSVRDDLLSRFGEFARSSAPSAAFAVGVTAALGFSKPAAAAGLGIATKSIAGGLFARFALGFAGAASGGLLGGLVAAWFARGVILDYADTADERDTLLRFSRRYIVLSLVLIAAIIATHLVFGDERHTFVAIAVALLAMNWQLLVMLPRHMNPMLARDARRDPVGARQRLLAYRLTWGRGGVMISNVIVIGSLIIAHFHLAG</sequence>
<comment type="similarity">
    <text evidence="1 6">Belongs to the sigma-70 factor family. ECF subfamily.</text>
</comment>
<dbReference type="PANTHER" id="PTHR43133">
    <property type="entry name" value="RNA POLYMERASE ECF-TYPE SIGMA FACTO"/>
    <property type="match status" value="1"/>
</dbReference>
<feature type="domain" description="RNA polymerase sigma-70 region 2" evidence="8">
    <location>
        <begin position="32"/>
        <end position="94"/>
    </location>
</feature>
<evidence type="ECO:0000256" key="6">
    <source>
        <dbReference type="RuleBase" id="RU000716"/>
    </source>
</evidence>
<evidence type="ECO:0000313" key="11">
    <source>
        <dbReference type="Proteomes" id="UP001156873"/>
    </source>
</evidence>
<dbReference type="InterPro" id="IPR013249">
    <property type="entry name" value="RNA_pol_sigma70_r4_t2"/>
</dbReference>
<dbReference type="InterPro" id="IPR007627">
    <property type="entry name" value="RNA_pol_sigma70_r2"/>
</dbReference>
<dbReference type="RefSeq" id="WP_280577151.1">
    <property type="nucleotide sequence ID" value="NZ_JARXRO010000010.1"/>
</dbReference>
<dbReference type="EMBL" id="JARXRO010000010">
    <property type="protein sequence ID" value="MDH5832976.1"/>
    <property type="molecule type" value="Genomic_DNA"/>
</dbReference>
<dbReference type="SUPFAM" id="SSF88659">
    <property type="entry name" value="Sigma3 and sigma4 domains of RNA polymerase sigma factors"/>
    <property type="match status" value="1"/>
</dbReference>
<dbReference type="PANTHER" id="PTHR43133:SF25">
    <property type="entry name" value="RNA POLYMERASE SIGMA FACTOR RFAY-RELATED"/>
    <property type="match status" value="1"/>
</dbReference>
<keyword evidence="4 6" id="KW-0238">DNA-binding</keyword>
<dbReference type="InterPro" id="IPR013324">
    <property type="entry name" value="RNA_pol_sigma_r3/r4-like"/>
</dbReference>
<dbReference type="InterPro" id="IPR013325">
    <property type="entry name" value="RNA_pol_sigma_r2"/>
</dbReference>
<dbReference type="InterPro" id="IPR000838">
    <property type="entry name" value="RNA_pol_sigma70_ECF_CS"/>
</dbReference>
<feature type="domain" description="RNA polymerase sigma factor 70 region 4 type 2" evidence="9">
    <location>
        <begin position="132"/>
        <end position="178"/>
    </location>
</feature>